<organism evidence="1 2">
    <name type="scientific">Vallitalea maricola</name>
    <dbReference type="NCBI Taxonomy" id="3074433"/>
    <lineage>
        <taxon>Bacteria</taxon>
        <taxon>Bacillati</taxon>
        <taxon>Bacillota</taxon>
        <taxon>Clostridia</taxon>
        <taxon>Lachnospirales</taxon>
        <taxon>Vallitaleaceae</taxon>
        <taxon>Vallitalea</taxon>
    </lineage>
</organism>
<comment type="caution">
    <text evidence="1">The sequence shown here is derived from an EMBL/GenBank/DDBJ whole genome shotgun (WGS) entry which is preliminary data.</text>
</comment>
<gene>
    <name evidence="1" type="ORF">AN2V17_38530</name>
</gene>
<evidence type="ECO:0000313" key="2">
    <source>
        <dbReference type="Proteomes" id="UP001374599"/>
    </source>
</evidence>
<protein>
    <submittedName>
        <fullName evidence="1">Sugar phosphate isomerase/epimerase</fullName>
    </submittedName>
</protein>
<dbReference type="EMBL" id="BTPU01000076">
    <property type="protein sequence ID" value="GMQ64615.1"/>
    <property type="molecule type" value="Genomic_DNA"/>
</dbReference>
<accession>A0ACB5UPS4</accession>
<dbReference type="Proteomes" id="UP001374599">
    <property type="component" value="Unassembled WGS sequence"/>
</dbReference>
<reference evidence="1" key="1">
    <citation type="submission" date="2023-09" db="EMBL/GenBank/DDBJ databases">
        <title>Vallitalea sediminicola and Vallitalea maricola sp. nov., anaerobic bacteria isolated from marine sediment.</title>
        <authorList>
            <person name="Hirano S."/>
            <person name="Maeda A."/>
            <person name="Terahara T."/>
            <person name="Mori K."/>
            <person name="Hamada M."/>
            <person name="Matsumoto R."/>
            <person name="Kobayashi T."/>
        </authorList>
    </citation>
    <scope>NUCLEOTIDE SEQUENCE</scope>
    <source>
        <strain evidence="1">AN17-2</strain>
    </source>
</reference>
<keyword evidence="1" id="KW-0413">Isomerase</keyword>
<proteinExistence type="predicted"/>
<evidence type="ECO:0000313" key="1">
    <source>
        <dbReference type="EMBL" id="GMQ64615.1"/>
    </source>
</evidence>
<sequence>MITIWDWFERYMPIKERYRLIKEAGFDGIMMWWSNEFGRDIFGKDDYRNGPKIAREIGLFIENIHAHVQNANKLWLDNLEGESQGKCYRQCVKDCADFDIPTMVLHLPSEDNLYNPLGLDRMKMIAELAEHHGVNVALENLHNLPSLAYILEQVDSQRIGFCYDSGHHYRYYPDVDLLSKYGTRLMALHLHDNNGSNGQHGLPFDGDIDWDITMKNIVATSYTGATALEPMKWDYENLTVEEFLRVAFDKAKRLELLRS</sequence>
<keyword evidence="2" id="KW-1185">Reference proteome</keyword>
<name>A0ACB5UPS4_9FIRM</name>